<protein>
    <recommendedName>
        <fullName evidence="3">Histone-lysine N-methyltransferase, H3 lysine-4 specific</fullName>
        <ecNumber evidence="2">2.1.1.354</ecNumber>
    </recommendedName>
    <alternativeName>
        <fullName evidence="9">SET domain-containing protein 1</fullName>
    </alternativeName>
</protein>
<feature type="compositionally biased region" description="Low complexity" evidence="13">
    <location>
        <begin position="203"/>
        <end position="214"/>
    </location>
</feature>
<feature type="region of interest" description="Disordered" evidence="13">
    <location>
        <begin position="309"/>
        <end position="369"/>
    </location>
</feature>
<evidence type="ECO:0000256" key="7">
    <source>
        <dbReference type="ARBA" id="ARBA00022853"/>
    </source>
</evidence>
<evidence type="ECO:0000256" key="9">
    <source>
        <dbReference type="ARBA" id="ARBA00030093"/>
    </source>
</evidence>
<keyword evidence="7" id="KW-0156">Chromatin regulator</keyword>
<comment type="subcellular location">
    <subcellularLocation>
        <location evidence="1">Nucleus</location>
    </subcellularLocation>
</comment>
<dbReference type="GO" id="GO:0003676">
    <property type="term" value="F:nucleic acid binding"/>
    <property type="evidence" value="ECO:0007669"/>
    <property type="project" value="InterPro"/>
</dbReference>
<accession>A0AAD6X1S6</accession>
<comment type="catalytic activity">
    <reaction evidence="12">
        <text>N(6),N(6)-dimethyl-L-lysyl(4)-[histone H3] + S-adenosyl-L-methionine = N(6),N(6),N(6)-trimethyl-L-lysyl(4)-[histone H3] + S-adenosyl-L-homocysteine + H(+)</text>
        <dbReference type="Rhea" id="RHEA:60272"/>
        <dbReference type="Rhea" id="RHEA-COMP:15537"/>
        <dbReference type="Rhea" id="RHEA-COMP:15540"/>
        <dbReference type="ChEBI" id="CHEBI:15378"/>
        <dbReference type="ChEBI" id="CHEBI:57856"/>
        <dbReference type="ChEBI" id="CHEBI:59789"/>
        <dbReference type="ChEBI" id="CHEBI:61961"/>
        <dbReference type="ChEBI" id="CHEBI:61976"/>
    </reaction>
</comment>
<feature type="compositionally biased region" description="Low complexity" evidence="13">
    <location>
        <begin position="678"/>
        <end position="687"/>
    </location>
</feature>
<dbReference type="InterPro" id="IPR012677">
    <property type="entry name" value="Nucleotide-bd_a/b_plait_sf"/>
</dbReference>
<dbReference type="Pfam" id="PF11764">
    <property type="entry name" value="N-SET"/>
    <property type="match status" value="1"/>
</dbReference>
<evidence type="ECO:0000256" key="11">
    <source>
        <dbReference type="ARBA" id="ARBA00047583"/>
    </source>
</evidence>
<keyword evidence="5" id="KW-0808">Transferase</keyword>
<evidence type="ECO:0000256" key="8">
    <source>
        <dbReference type="ARBA" id="ARBA00023242"/>
    </source>
</evidence>
<evidence type="ECO:0000313" key="16">
    <source>
        <dbReference type="EMBL" id="KAJ7031671.1"/>
    </source>
</evidence>
<keyword evidence="8" id="KW-0539">Nucleus</keyword>
<feature type="compositionally biased region" description="Acidic residues" evidence="13">
    <location>
        <begin position="587"/>
        <end position="597"/>
    </location>
</feature>
<evidence type="ECO:0000259" key="14">
    <source>
        <dbReference type="PROSITE" id="PS50280"/>
    </source>
</evidence>
<feature type="compositionally biased region" description="Basic and acidic residues" evidence="13">
    <location>
        <begin position="167"/>
        <end position="202"/>
    </location>
</feature>
<keyword evidence="6" id="KW-0949">S-adenosyl-L-methionine</keyword>
<feature type="compositionally biased region" description="Basic and acidic residues" evidence="13">
    <location>
        <begin position="360"/>
        <end position="369"/>
    </location>
</feature>
<dbReference type="PANTHER" id="PTHR45814">
    <property type="entry name" value="HISTONE-LYSINE N-METHYLTRANSFERASE SETD1"/>
    <property type="match status" value="1"/>
</dbReference>
<keyword evidence="17" id="KW-1185">Reference proteome</keyword>
<dbReference type="PROSITE" id="PS50868">
    <property type="entry name" value="POST_SET"/>
    <property type="match status" value="1"/>
</dbReference>
<feature type="non-terminal residue" evidence="16">
    <location>
        <position position="984"/>
    </location>
</feature>
<dbReference type="GO" id="GO:0140999">
    <property type="term" value="F:histone H3K4 trimethyltransferase activity"/>
    <property type="evidence" value="ECO:0007669"/>
    <property type="project" value="UniProtKB-EC"/>
</dbReference>
<dbReference type="InterPro" id="IPR046341">
    <property type="entry name" value="SET_dom_sf"/>
</dbReference>
<dbReference type="GO" id="GO:0032259">
    <property type="term" value="P:methylation"/>
    <property type="evidence" value="ECO:0007669"/>
    <property type="project" value="UniProtKB-KW"/>
</dbReference>
<dbReference type="Gene3D" id="2.170.270.10">
    <property type="entry name" value="SET domain"/>
    <property type="match status" value="1"/>
</dbReference>
<dbReference type="SMART" id="SM00317">
    <property type="entry name" value="SET"/>
    <property type="match status" value="1"/>
</dbReference>
<dbReference type="PROSITE" id="PS50280">
    <property type="entry name" value="SET"/>
    <property type="match status" value="1"/>
</dbReference>
<evidence type="ECO:0000313" key="17">
    <source>
        <dbReference type="Proteomes" id="UP001218188"/>
    </source>
</evidence>
<dbReference type="Gene3D" id="3.30.70.330">
    <property type="match status" value="1"/>
</dbReference>
<feature type="domain" description="Post-SET" evidence="15">
    <location>
        <begin position="968"/>
        <end position="984"/>
    </location>
</feature>
<evidence type="ECO:0000256" key="12">
    <source>
        <dbReference type="ARBA" id="ARBA00049129"/>
    </source>
</evidence>
<dbReference type="SUPFAM" id="SSF82199">
    <property type="entry name" value="SET domain"/>
    <property type="match status" value="1"/>
</dbReference>
<dbReference type="InterPro" id="IPR035979">
    <property type="entry name" value="RBD_domain_sf"/>
</dbReference>
<dbReference type="InterPro" id="IPR024657">
    <property type="entry name" value="COMPASS_Set1_N-SET"/>
</dbReference>
<gene>
    <name evidence="16" type="ORF">C8F04DRAFT_1363104</name>
</gene>
<dbReference type="SUPFAM" id="SSF54928">
    <property type="entry name" value="RNA-binding domain, RBD"/>
    <property type="match status" value="1"/>
</dbReference>
<evidence type="ECO:0000259" key="15">
    <source>
        <dbReference type="PROSITE" id="PS50868"/>
    </source>
</evidence>
<dbReference type="Proteomes" id="UP001218188">
    <property type="component" value="Unassembled WGS sequence"/>
</dbReference>
<evidence type="ECO:0000256" key="10">
    <source>
        <dbReference type="ARBA" id="ARBA00047571"/>
    </source>
</evidence>
<feature type="region of interest" description="Disordered" evidence="13">
    <location>
        <begin position="167"/>
        <end position="294"/>
    </location>
</feature>
<evidence type="ECO:0000256" key="2">
    <source>
        <dbReference type="ARBA" id="ARBA00012182"/>
    </source>
</evidence>
<evidence type="ECO:0000256" key="6">
    <source>
        <dbReference type="ARBA" id="ARBA00022691"/>
    </source>
</evidence>
<dbReference type="InterPro" id="IPR044570">
    <property type="entry name" value="Set1-like"/>
</dbReference>
<evidence type="ECO:0000256" key="5">
    <source>
        <dbReference type="ARBA" id="ARBA00022679"/>
    </source>
</evidence>
<dbReference type="GO" id="GO:0048188">
    <property type="term" value="C:Set1C/COMPASS complex"/>
    <property type="evidence" value="ECO:0007669"/>
    <property type="project" value="TreeGrafter"/>
</dbReference>
<dbReference type="Pfam" id="PF00856">
    <property type="entry name" value="SET"/>
    <property type="match status" value="1"/>
</dbReference>
<evidence type="ECO:0000256" key="1">
    <source>
        <dbReference type="ARBA" id="ARBA00004123"/>
    </source>
</evidence>
<feature type="compositionally biased region" description="Polar residues" evidence="13">
    <location>
        <begin position="247"/>
        <end position="259"/>
    </location>
</feature>
<feature type="region of interest" description="Disordered" evidence="13">
    <location>
        <begin position="510"/>
        <end position="539"/>
    </location>
</feature>
<proteinExistence type="predicted"/>
<comment type="catalytic activity">
    <reaction evidence="10">
        <text>L-lysyl(4)-[histone H3] + 3 S-adenosyl-L-methionine = N(6),N(6),N(6)-trimethyl-L-lysyl(4)-[histone H3] + 3 S-adenosyl-L-homocysteine + 3 H(+)</text>
        <dbReference type="Rhea" id="RHEA:60260"/>
        <dbReference type="Rhea" id="RHEA-COMP:15537"/>
        <dbReference type="Rhea" id="RHEA-COMP:15547"/>
        <dbReference type="ChEBI" id="CHEBI:15378"/>
        <dbReference type="ChEBI" id="CHEBI:29969"/>
        <dbReference type="ChEBI" id="CHEBI:57856"/>
        <dbReference type="ChEBI" id="CHEBI:59789"/>
        <dbReference type="ChEBI" id="CHEBI:61961"/>
        <dbReference type="EC" id="2.1.1.354"/>
    </reaction>
</comment>
<feature type="region of interest" description="Disordered" evidence="13">
    <location>
        <begin position="678"/>
        <end position="701"/>
    </location>
</feature>
<comment type="catalytic activity">
    <reaction evidence="11">
        <text>N(6)-methyl-L-lysyl(4)-[histone H3] + S-adenosyl-L-methionine = N(6),N(6)-dimethyl-L-lysyl(4)-[histone H3] + S-adenosyl-L-homocysteine + H(+)</text>
        <dbReference type="Rhea" id="RHEA:60268"/>
        <dbReference type="Rhea" id="RHEA-COMP:15540"/>
        <dbReference type="Rhea" id="RHEA-COMP:15543"/>
        <dbReference type="ChEBI" id="CHEBI:15378"/>
        <dbReference type="ChEBI" id="CHEBI:57856"/>
        <dbReference type="ChEBI" id="CHEBI:59789"/>
        <dbReference type="ChEBI" id="CHEBI:61929"/>
        <dbReference type="ChEBI" id="CHEBI:61976"/>
    </reaction>
</comment>
<sequence>MLLYFISTLPPSLLPTPLSSSLHFYFSQLARCNVLTCAHGQHDTNTPHPPPTTVLVTGFAPLTPNALLQRHLALYGTVAHLHRQMDSATGAALGVAAVRFATLEEAKRCVEREDGARGAIAGVAAASASSALLLLGAGGGEQEERRAVLDPEGLVLKALLKEIEGRRAREREERRRREREREREEREAREREREAQLAKERGAQPPQQQQTPAASGSGGTPAHHPHGKGAPGPGARLAHPSLPANPLASTSAQMMNGNASPHAAHPDARVQTRRPRGGRGRNRDHGGGVGAMVPLSGANAIAPGDAASAAPLANGRSKWPKLPPRPANSYRPSQRAARISRSPSPNTDGGGGGWGKGKGKGKEREEAEEAVRVEVRGALAASGKDHLKIQVENLGAVRNEDVVAYCREFGVDQVLRDDEGLYVTFTDAKAAQRAERVLMLNGSSLAFQAAALSVHPPPAPVVVAAPKVWDDGEMVVQAQDMVEKELRALLEKDIMDRVVGAHLRKWAAERRSRGVAGGAGAGGRDGGEGRAREKKDLKTMSFKKAKKEVEVAVEEHEEEREEEEVVVERPKKKRKKEVRKPKKVLEEDVESEDEEQEQVWAGQKRVVSEEREEEEEEEPSRKKVKLEPKDGAVVAVKKGSKKKKVVPEKKRKASVEEVVVLPDEYEAPAVTNLRLSSGFESSLSPSRSPSPPPRLPTPPPNVLDEGICEDDEDIYYAKLVLSGLDIEPNLDPLPPPHSETAPFFRKHITGSARTEGFYKITHAEKIAYVTQYQARATNVETAHVPVDEPAPQHVESSRSNRANARRRAQGLEEINQVQRAVALSKGETTANELSFKFNQLQTRKKHLRFARSPIHDWGLYAMEKISRGEMVIEYVGEVIRAQVAEKREKAYERQGIGSSYLFRIDEDLVVDATKKGNLGRLINHSCDPNCTAKIITINGEKKIVIYAKQEIELGDEITYDYHFPFEQDKIPCLCGSAKCRGFLN</sequence>
<feature type="compositionally biased region" description="Pro residues" evidence="13">
    <location>
        <begin position="688"/>
        <end position="701"/>
    </location>
</feature>
<feature type="compositionally biased region" description="Basic and acidic residues" evidence="13">
    <location>
        <begin position="525"/>
        <end position="538"/>
    </location>
</feature>
<feature type="compositionally biased region" description="Basic and acidic residues" evidence="13">
    <location>
        <begin position="619"/>
        <end position="629"/>
    </location>
</feature>
<dbReference type="InterPro" id="IPR001214">
    <property type="entry name" value="SET_dom"/>
</dbReference>
<keyword evidence="4" id="KW-0489">Methyltransferase</keyword>
<feature type="compositionally biased region" description="Acidic residues" evidence="13">
    <location>
        <begin position="555"/>
        <end position="565"/>
    </location>
</feature>
<feature type="compositionally biased region" description="Basic residues" evidence="13">
    <location>
        <begin position="570"/>
        <end position="582"/>
    </location>
</feature>
<dbReference type="PANTHER" id="PTHR45814:SF2">
    <property type="entry name" value="HISTONE-LYSINE N-METHYLTRANSFERASE SETD1"/>
    <property type="match status" value="1"/>
</dbReference>
<organism evidence="16 17">
    <name type="scientific">Mycena alexandri</name>
    <dbReference type="NCBI Taxonomy" id="1745969"/>
    <lineage>
        <taxon>Eukaryota</taxon>
        <taxon>Fungi</taxon>
        <taxon>Dikarya</taxon>
        <taxon>Basidiomycota</taxon>
        <taxon>Agaricomycotina</taxon>
        <taxon>Agaricomycetes</taxon>
        <taxon>Agaricomycetidae</taxon>
        <taxon>Agaricales</taxon>
        <taxon>Marasmiineae</taxon>
        <taxon>Mycenaceae</taxon>
        <taxon>Mycena</taxon>
    </lineage>
</organism>
<dbReference type="SMART" id="SM00508">
    <property type="entry name" value="PostSET"/>
    <property type="match status" value="1"/>
</dbReference>
<reference evidence="16" key="1">
    <citation type="submission" date="2023-03" db="EMBL/GenBank/DDBJ databases">
        <title>Massive genome expansion in bonnet fungi (Mycena s.s.) driven by repeated elements and novel gene families across ecological guilds.</title>
        <authorList>
            <consortium name="Lawrence Berkeley National Laboratory"/>
            <person name="Harder C.B."/>
            <person name="Miyauchi S."/>
            <person name="Viragh M."/>
            <person name="Kuo A."/>
            <person name="Thoen E."/>
            <person name="Andreopoulos B."/>
            <person name="Lu D."/>
            <person name="Skrede I."/>
            <person name="Drula E."/>
            <person name="Henrissat B."/>
            <person name="Morin E."/>
            <person name="Kohler A."/>
            <person name="Barry K."/>
            <person name="LaButti K."/>
            <person name="Morin E."/>
            <person name="Salamov A."/>
            <person name="Lipzen A."/>
            <person name="Mereny Z."/>
            <person name="Hegedus B."/>
            <person name="Baldrian P."/>
            <person name="Stursova M."/>
            <person name="Weitz H."/>
            <person name="Taylor A."/>
            <person name="Grigoriev I.V."/>
            <person name="Nagy L.G."/>
            <person name="Martin F."/>
            <person name="Kauserud H."/>
        </authorList>
    </citation>
    <scope>NUCLEOTIDE SEQUENCE</scope>
    <source>
        <strain evidence="16">CBHHK200</strain>
    </source>
</reference>
<evidence type="ECO:0000256" key="4">
    <source>
        <dbReference type="ARBA" id="ARBA00022603"/>
    </source>
</evidence>
<feature type="compositionally biased region" description="Basic residues" evidence="13">
    <location>
        <begin position="271"/>
        <end position="280"/>
    </location>
</feature>
<feature type="domain" description="SET" evidence="14">
    <location>
        <begin position="845"/>
        <end position="962"/>
    </location>
</feature>
<dbReference type="SMART" id="SM01291">
    <property type="entry name" value="N-SET"/>
    <property type="match status" value="1"/>
</dbReference>
<dbReference type="EMBL" id="JARJCM010000080">
    <property type="protein sequence ID" value="KAJ7031671.1"/>
    <property type="molecule type" value="Genomic_DNA"/>
</dbReference>
<feature type="compositionally biased region" description="Gly residues" evidence="13">
    <location>
        <begin position="515"/>
        <end position="524"/>
    </location>
</feature>
<comment type="caution">
    <text evidence="16">The sequence shown here is derived from an EMBL/GenBank/DDBJ whole genome shotgun (WGS) entry which is preliminary data.</text>
</comment>
<name>A0AAD6X1S6_9AGAR</name>
<feature type="region of interest" description="Disordered" evidence="13">
    <location>
        <begin position="554"/>
        <end position="629"/>
    </location>
</feature>
<dbReference type="EC" id="2.1.1.354" evidence="2"/>
<dbReference type="InterPro" id="IPR003616">
    <property type="entry name" value="Post-SET_dom"/>
</dbReference>
<dbReference type="AlphaFoldDB" id="A0AAD6X1S6"/>
<evidence type="ECO:0000256" key="3">
    <source>
        <dbReference type="ARBA" id="ARBA00015839"/>
    </source>
</evidence>
<evidence type="ECO:0000256" key="13">
    <source>
        <dbReference type="SAM" id="MobiDB-lite"/>
    </source>
</evidence>